<keyword evidence="6" id="KW-0299">Galactose metabolism</keyword>
<keyword evidence="8" id="KW-0812">Transmembrane</keyword>
<dbReference type="PANTHER" id="PTHR43725:SF47">
    <property type="entry name" value="UDP-GLUCOSE 4-EPIMERASE"/>
    <property type="match status" value="1"/>
</dbReference>
<proteinExistence type="predicted"/>
<evidence type="ECO:0000313" key="11">
    <source>
        <dbReference type="Proteomes" id="UP000241394"/>
    </source>
</evidence>
<reference evidence="11" key="2">
    <citation type="journal article" date="2018" name="BMC Genomics">
        <title>A manually annotated Actinidia chinensis var. chinensis (kiwifruit) genome highlights the challenges associated with draft genomes and gene prediction in plants.</title>
        <authorList>
            <person name="Pilkington S.M."/>
            <person name="Crowhurst R."/>
            <person name="Hilario E."/>
            <person name="Nardozza S."/>
            <person name="Fraser L."/>
            <person name="Peng Y."/>
            <person name="Gunaseelan K."/>
            <person name="Simpson R."/>
            <person name="Tahir J."/>
            <person name="Deroles S.C."/>
            <person name="Templeton K."/>
            <person name="Luo Z."/>
            <person name="Davy M."/>
            <person name="Cheng C."/>
            <person name="McNeilage M."/>
            <person name="Scaglione D."/>
            <person name="Liu Y."/>
            <person name="Zhang Q."/>
            <person name="Datson P."/>
            <person name="De Silva N."/>
            <person name="Gardiner S.E."/>
            <person name="Bassett H."/>
            <person name="Chagne D."/>
            <person name="McCallum J."/>
            <person name="Dzierzon H."/>
            <person name="Deng C."/>
            <person name="Wang Y.Y."/>
            <person name="Barron L."/>
            <person name="Manako K."/>
            <person name="Bowen J."/>
            <person name="Foster T.M."/>
            <person name="Erridge Z.A."/>
            <person name="Tiffin H."/>
            <person name="Waite C.N."/>
            <person name="Davies K.M."/>
            <person name="Grierson E.P."/>
            <person name="Laing W.A."/>
            <person name="Kirk R."/>
            <person name="Chen X."/>
            <person name="Wood M."/>
            <person name="Montefiori M."/>
            <person name="Brummell D.A."/>
            <person name="Schwinn K.E."/>
            <person name="Catanach A."/>
            <person name="Fullerton C."/>
            <person name="Li D."/>
            <person name="Meiyalaghan S."/>
            <person name="Nieuwenhuizen N."/>
            <person name="Read N."/>
            <person name="Prakash R."/>
            <person name="Hunter D."/>
            <person name="Zhang H."/>
            <person name="McKenzie M."/>
            <person name="Knabel M."/>
            <person name="Harris A."/>
            <person name="Allan A.C."/>
            <person name="Gleave A."/>
            <person name="Chen A."/>
            <person name="Janssen B.J."/>
            <person name="Plunkett B."/>
            <person name="Ampomah-Dwamena C."/>
            <person name="Voogd C."/>
            <person name="Leif D."/>
            <person name="Lafferty D."/>
            <person name="Souleyre E.J.F."/>
            <person name="Varkonyi-Gasic E."/>
            <person name="Gambi F."/>
            <person name="Hanley J."/>
            <person name="Yao J.L."/>
            <person name="Cheung J."/>
            <person name="David K.M."/>
            <person name="Warren B."/>
            <person name="Marsh K."/>
            <person name="Snowden K.C."/>
            <person name="Lin-Wang K."/>
            <person name="Brian L."/>
            <person name="Martinez-Sanchez M."/>
            <person name="Wang M."/>
            <person name="Ileperuma N."/>
            <person name="Macnee N."/>
            <person name="Campin R."/>
            <person name="McAtee P."/>
            <person name="Drummond R.S.M."/>
            <person name="Espley R.V."/>
            <person name="Ireland H.S."/>
            <person name="Wu R."/>
            <person name="Atkinson R.G."/>
            <person name="Karunairetnam S."/>
            <person name="Bulley S."/>
            <person name="Chunkath S."/>
            <person name="Hanley Z."/>
            <person name="Storey R."/>
            <person name="Thrimawithana A.H."/>
            <person name="Thomson S."/>
            <person name="David C."/>
            <person name="Testolin R."/>
            <person name="Huang H."/>
            <person name="Hellens R.P."/>
            <person name="Schaffer R.J."/>
        </authorList>
    </citation>
    <scope>NUCLEOTIDE SEQUENCE [LARGE SCALE GENOMIC DNA]</scope>
    <source>
        <strain evidence="11">cv. Red5</strain>
    </source>
</reference>
<keyword evidence="8" id="KW-0472">Membrane</keyword>
<keyword evidence="5" id="KW-0520">NAD</keyword>
<accession>A0A2R6Q8M0</accession>
<evidence type="ECO:0000256" key="4">
    <source>
        <dbReference type="ARBA" id="ARBA00013189"/>
    </source>
</evidence>
<keyword evidence="6" id="KW-0119">Carbohydrate metabolism</keyword>
<dbReference type="InParanoid" id="A0A2R6Q8M0"/>
<dbReference type="Gramene" id="PSS04250">
    <property type="protein sequence ID" value="PSS04250"/>
    <property type="gene ID" value="CEY00_Acc20094"/>
</dbReference>
<evidence type="ECO:0000256" key="1">
    <source>
        <dbReference type="ARBA" id="ARBA00000083"/>
    </source>
</evidence>
<dbReference type="PANTHER" id="PTHR43725">
    <property type="entry name" value="UDP-GLUCOSE 4-EPIMERASE"/>
    <property type="match status" value="1"/>
</dbReference>
<dbReference type="GO" id="GO:0003978">
    <property type="term" value="F:UDP-glucose 4-epimerase activity"/>
    <property type="evidence" value="ECO:0007669"/>
    <property type="project" value="UniProtKB-EC"/>
</dbReference>
<comment type="catalytic activity">
    <reaction evidence="1">
        <text>UDP-alpha-D-glucose = UDP-alpha-D-galactose</text>
        <dbReference type="Rhea" id="RHEA:22168"/>
        <dbReference type="ChEBI" id="CHEBI:58885"/>
        <dbReference type="ChEBI" id="CHEBI:66914"/>
        <dbReference type="EC" id="5.1.3.2"/>
    </reaction>
</comment>
<protein>
    <recommendedName>
        <fullName evidence="4">UDP-glucose 4-epimerase</fullName>
        <ecNumber evidence="4">5.1.3.2</ecNumber>
    </recommendedName>
</protein>
<dbReference type="Gene3D" id="3.40.50.720">
    <property type="entry name" value="NAD(P)-binding Rossmann-like Domain"/>
    <property type="match status" value="1"/>
</dbReference>
<dbReference type="Pfam" id="PF01370">
    <property type="entry name" value="Epimerase"/>
    <property type="match status" value="1"/>
</dbReference>
<dbReference type="InterPro" id="IPR036291">
    <property type="entry name" value="NAD(P)-bd_dom_sf"/>
</dbReference>
<evidence type="ECO:0000256" key="6">
    <source>
        <dbReference type="ARBA" id="ARBA00023144"/>
    </source>
</evidence>
<evidence type="ECO:0000256" key="2">
    <source>
        <dbReference type="ARBA" id="ARBA00001911"/>
    </source>
</evidence>
<comment type="caution">
    <text evidence="10">The sequence shown here is derived from an EMBL/GenBank/DDBJ whole genome shotgun (WGS) entry which is preliminary data.</text>
</comment>
<dbReference type="Proteomes" id="UP000241394">
    <property type="component" value="Chromosome LG18"/>
</dbReference>
<evidence type="ECO:0000256" key="7">
    <source>
        <dbReference type="ARBA" id="ARBA00023235"/>
    </source>
</evidence>
<feature type="transmembrane region" description="Helical" evidence="8">
    <location>
        <begin position="118"/>
        <end position="145"/>
    </location>
</feature>
<keyword evidence="8" id="KW-1133">Transmembrane helix</keyword>
<organism evidence="10 11">
    <name type="scientific">Actinidia chinensis var. chinensis</name>
    <name type="common">Chinese soft-hair kiwi</name>
    <dbReference type="NCBI Taxonomy" id="1590841"/>
    <lineage>
        <taxon>Eukaryota</taxon>
        <taxon>Viridiplantae</taxon>
        <taxon>Streptophyta</taxon>
        <taxon>Embryophyta</taxon>
        <taxon>Tracheophyta</taxon>
        <taxon>Spermatophyta</taxon>
        <taxon>Magnoliopsida</taxon>
        <taxon>eudicotyledons</taxon>
        <taxon>Gunneridae</taxon>
        <taxon>Pentapetalae</taxon>
        <taxon>asterids</taxon>
        <taxon>Ericales</taxon>
        <taxon>Actinidiaceae</taxon>
        <taxon>Actinidia</taxon>
    </lineage>
</organism>
<evidence type="ECO:0000256" key="8">
    <source>
        <dbReference type="SAM" id="Phobius"/>
    </source>
</evidence>
<sequence>MAQTILVTGGGYIGSHAVLQLLLGGYKAVVIDNLNNSSAIAIKRVQEIAAQYGPTSPSISLCFHHQLQFMVGQRAYHVQRSFPSLQQTHMDEPSYSLKKYAVMSTALTMNGKSYCCDISILSVLILVASLVRILVVSQTISCLLCNK</sequence>
<dbReference type="GO" id="GO:0006012">
    <property type="term" value="P:galactose metabolic process"/>
    <property type="evidence" value="ECO:0007669"/>
    <property type="project" value="UniProtKB-KW"/>
</dbReference>
<dbReference type="SUPFAM" id="SSF51735">
    <property type="entry name" value="NAD(P)-binding Rossmann-fold domains"/>
    <property type="match status" value="1"/>
</dbReference>
<keyword evidence="7" id="KW-0413">Isomerase</keyword>
<evidence type="ECO:0000256" key="5">
    <source>
        <dbReference type="ARBA" id="ARBA00023027"/>
    </source>
</evidence>
<comment type="cofactor">
    <cofactor evidence="2">
        <name>NAD(+)</name>
        <dbReference type="ChEBI" id="CHEBI:57540"/>
    </cofactor>
</comment>
<dbReference type="EC" id="5.1.3.2" evidence="4"/>
<dbReference type="InterPro" id="IPR001509">
    <property type="entry name" value="Epimerase_deHydtase"/>
</dbReference>
<dbReference type="EMBL" id="NKQK01000018">
    <property type="protein sequence ID" value="PSS04250.1"/>
    <property type="molecule type" value="Genomic_DNA"/>
</dbReference>
<gene>
    <name evidence="10" type="ORF">CEY00_Acc20094</name>
</gene>
<dbReference type="STRING" id="1590841.A0A2R6Q8M0"/>
<feature type="domain" description="NAD-dependent epimerase/dehydratase" evidence="9">
    <location>
        <begin position="5"/>
        <end position="43"/>
    </location>
</feature>
<comment type="pathway">
    <text evidence="3">Carbohydrate metabolism; galactose metabolism.</text>
</comment>
<dbReference type="OrthoDB" id="783706at2759"/>
<evidence type="ECO:0000259" key="9">
    <source>
        <dbReference type="Pfam" id="PF01370"/>
    </source>
</evidence>
<name>A0A2R6Q8M0_ACTCC</name>
<evidence type="ECO:0000313" key="10">
    <source>
        <dbReference type="EMBL" id="PSS04250.1"/>
    </source>
</evidence>
<dbReference type="AlphaFoldDB" id="A0A2R6Q8M0"/>
<dbReference type="GO" id="GO:0005829">
    <property type="term" value="C:cytosol"/>
    <property type="evidence" value="ECO:0007669"/>
    <property type="project" value="TreeGrafter"/>
</dbReference>
<keyword evidence="11" id="KW-1185">Reference proteome</keyword>
<reference evidence="10 11" key="1">
    <citation type="submission" date="2017-07" db="EMBL/GenBank/DDBJ databases">
        <title>An improved, manually edited Actinidia chinensis var. chinensis (kiwifruit) genome highlights the challenges associated with draft genomes and gene prediction in plants.</title>
        <authorList>
            <person name="Pilkington S."/>
            <person name="Crowhurst R."/>
            <person name="Hilario E."/>
            <person name="Nardozza S."/>
            <person name="Fraser L."/>
            <person name="Peng Y."/>
            <person name="Gunaseelan K."/>
            <person name="Simpson R."/>
            <person name="Tahir J."/>
            <person name="Deroles S."/>
            <person name="Templeton K."/>
            <person name="Luo Z."/>
            <person name="Davy M."/>
            <person name="Cheng C."/>
            <person name="Mcneilage M."/>
            <person name="Scaglione D."/>
            <person name="Liu Y."/>
            <person name="Zhang Q."/>
            <person name="Datson P."/>
            <person name="De Silva N."/>
            <person name="Gardiner S."/>
            <person name="Bassett H."/>
            <person name="Chagne D."/>
            <person name="Mccallum J."/>
            <person name="Dzierzon H."/>
            <person name="Deng C."/>
            <person name="Wang Y.-Y."/>
            <person name="Barron N."/>
            <person name="Manako K."/>
            <person name="Bowen J."/>
            <person name="Foster T."/>
            <person name="Erridge Z."/>
            <person name="Tiffin H."/>
            <person name="Waite C."/>
            <person name="Davies K."/>
            <person name="Grierson E."/>
            <person name="Laing W."/>
            <person name="Kirk R."/>
            <person name="Chen X."/>
            <person name="Wood M."/>
            <person name="Montefiori M."/>
            <person name="Brummell D."/>
            <person name="Schwinn K."/>
            <person name="Catanach A."/>
            <person name="Fullerton C."/>
            <person name="Li D."/>
            <person name="Meiyalaghan S."/>
            <person name="Nieuwenhuizen N."/>
            <person name="Read N."/>
            <person name="Prakash R."/>
            <person name="Hunter D."/>
            <person name="Zhang H."/>
            <person name="Mckenzie M."/>
            <person name="Knabel M."/>
            <person name="Harris A."/>
            <person name="Allan A."/>
            <person name="Chen A."/>
            <person name="Janssen B."/>
            <person name="Plunkett B."/>
            <person name="Dwamena C."/>
            <person name="Voogd C."/>
            <person name="Leif D."/>
            <person name="Lafferty D."/>
            <person name="Souleyre E."/>
            <person name="Varkonyi-Gasic E."/>
            <person name="Gambi F."/>
            <person name="Hanley J."/>
            <person name="Yao J.-L."/>
            <person name="Cheung J."/>
            <person name="David K."/>
            <person name="Warren B."/>
            <person name="Marsh K."/>
            <person name="Snowden K."/>
            <person name="Lin-Wang K."/>
            <person name="Brian L."/>
            <person name="Martinez-Sanchez M."/>
            <person name="Wang M."/>
            <person name="Ileperuma N."/>
            <person name="Macnee N."/>
            <person name="Campin R."/>
            <person name="Mcatee P."/>
            <person name="Drummond R."/>
            <person name="Espley R."/>
            <person name="Ireland H."/>
            <person name="Wu R."/>
            <person name="Atkinson R."/>
            <person name="Karunairetnam S."/>
            <person name="Bulley S."/>
            <person name="Chunkath S."/>
            <person name="Hanley Z."/>
            <person name="Storey R."/>
            <person name="Thrimawithana A."/>
            <person name="Thomson S."/>
            <person name="David C."/>
            <person name="Testolin R."/>
        </authorList>
    </citation>
    <scope>NUCLEOTIDE SEQUENCE [LARGE SCALE GENOMIC DNA]</scope>
    <source>
        <strain evidence="11">cv. Red5</strain>
        <tissue evidence="10">Young leaf</tissue>
    </source>
</reference>
<evidence type="ECO:0000256" key="3">
    <source>
        <dbReference type="ARBA" id="ARBA00004947"/>
    </source>
</evidence>